<evidence type="ECO:0000313" key="4">
    <source>
        <dbReference type="Proteomes" id="UP000282613"/>
    </source>
</evidence>
<reference evidence="3 4" key="2">
    <citation type="submission" date="2018-11" db="EMBL/GenBank/DDBJ databases">
        <authorList>
            <consortium name="Pathogen Informatics"/>
        </authorList>
    </citation>
    <scope>NUCLEOTIDE SEQUENCE [LARGE SCALE GENOMIC DNA]</scope>
</reference>
<keyword evidence="4" id="KW-1185">Reference proteome</keyword>
<name>A0A158RA08_TAEAS</name>
<keyword evidence="1" id="KW-0175">Coiled coil</keyword>
<feature type="region of interest" description="Disordered" evidence="2">
    <location>
        <begin position="384"/>
        <end position="442"/>
    </location>
</feature>
<evidence type="ECO:0000313" key="3">
    <source>
        <dbReference type="EMBL" id="VDK39738.1"/>
    </source>
</evidence>
<feature type="coiled-coil region" evidence="1">
    <location>
        <begin position="281"/>
        <end position="308"/>
    </location>
</feature>
<feature type="compositionally biased region" description="Basic and acidic residues" evidence="2">
    <location>
        <begin position="427"/>
        <end position="437"/>
    </location>
</feature>
<feature type="region of interest" description="Disordered" evidence="2">
    <location>
        <begin position="529"/>
        <end position="549"/>
    </location>
</feature>
<accession>A0A158RA08</accession>
<protein>
    <submittedName>
        <fullName evidence="5">C2H2-type domain-containing protein</fullName>
    </submittedName>
</protein>
<dbReference type="EMBL" id="UYRS01018745">
    <property type="protein sequence ID" value="VDK39738.1"/>
    <property type="molecule type" value="Genomic_DNA"/>
</dbReference>
<evidence type="ECO:0000256" key="1">
    <source>
        <dbReference type="SAM" id="Coils"/>
    </source>
</evidence>
<sequence length="674" mass="75003">REFPRDRFTYPFLSEKSVSFETLPLSSNSTQDFGNCSTPAFHSSESCSRTDSPNIGDSSHIFQMLEVSSSPDEVTSNETSRCPSRPLEWDYEWNNGDKANEDSIHPQSKDLAVQLETSIDSIWTWPTCQRACVSLSHSDFKIAGTCKVRGHVLTHQHYTPLRSPPVLDPYLMKRYLNPLRKPLHVSVPVIIDRPARERQPTPPPSPLPLPTASQVYSYRKKTPVPQFLHPTELIHDYGKLQAVQCNNHSLSSSRVDLSTRELCEAVTRAEMWTQRSMKGLREHARSLLAATEEEERRLRARLASLQSQMMMAVETERSGESSEATSISDNPAVERRKGDLRPQIDEVTTNVDFNTSAAAPLFDRHRCANVYATNERFFAKKDLSSTPIASPDPGNAGDIDVKEPTAVGEGDASPDHPSPPNCCSTPLRDDKLSDNTDHSNFQHLYHHSDLPEQKQEEHQSQSDDIVTLIAEETSDHREHGGHASIEPQVLTNVSDNQSEVDDATYHFEGVREQLTTSEVDNFCQDKGKEGVPSLPTHSEEVGGGDGLPCKKVNKQDIRPEDALDQAIGNRDISLQSVPAVGGVSSKVQDFPPKNSVVSESSLTEVSSSVEAIVNEFGRFSVETGEAVKQRFLELFKEESKKLKVAKAAYLSKKQTIRELKMLFKQGLSLSESVS</sequence>
<evidence type="ECO:0000256" key="2">
    <source>
        <dbReference type="SAM" id="MobiDB-lite"/>
    </source>
</evidence>
<evidence type="ECO:0000313" key="5">
    <source>
        <dbReference type="WBParaSite" id="TASK_0000819401-mRNA-1"/>
    </source>
</evidence>
<reference evidence="5" key="1">
    <citation type="submission" date="2016-04" db="UniProtKB">
        <authorList>
            <consortium name="WormBaseParasite"/>
        </authorList>
    </citation>
    <scope>IDENTIFICATION</scope>
</reference>
<dbReference type="OrthoDB" id="10448616at2759"/>
<dbReference type="Proteomes" id="UP000282613">
    <property type="component" value="Unassembled WGS sequence"/>
</dbReference>
<gene>
    <name evidence="3" type="ORF">TASK_LOCUS8195</name>
</gene>
<dbReference type="AlphaFoldDB" id="A0A158RA08"/>
<proteinExistence type="predicted"/>
<feature type="region of interest" description="Disordered" evidence="2">
    <location>
        <begin position="315"/>
        <end position="343"/>
    </location>
</feature>
<dbReference type="WBParaSite" id="TASK_0000819401-mRNA-1">
    <property type="protein sequence ID" value="TASK_0000819401-mRNA-1"/>
    <property type="gene ID" value="TASK_0000819401"/>
</dbReference>
<feature type="compositionally biased region" description="Basic and acidic residues" evidence="2">
    <location>
        <begin position="332"/>
        <end position="343"/>
    </location>
</feature>
<organism evidence="5">
    <name type="scientific">Taenia asiatica</name>
    <name type="common">Asian tapeworm</name>
    <dbReference type="NCBI Taxonomy" id="60517"/>
    <lineage>
        <taxon>Eukaryota</taxon>
        <taxon>Metazoa</taxon>
        <taxon>Spiralia</taxon>
        <taxon>Lophotrochozoa</taxon>
        <taxon>Platyhelminthes</taxon>
        <taxon>Cestoda</taxon>
        <taxon>Eucestoda</taxon>
        <taxon>Cyclophyllidea</taxon>
        <taxon>Taeniidae</taxon>
        <taxon>Taenia</taxon>
    </lineage>
</organism>